<evidence type="ECO:0000256" key="16">
    <source>
        <dbReference type="ARBA" id="ARBA00057229"/>
    </source>
</evidence>
<dbReference type="GO" id="GO:0046872">
    <property type="term" value="F:metal ion binding"/>
    <property type="evidence" value="ECO:0007669"/>
    <property type="project" value="UniProtKB-KW"/>
</dbReference>
<dbReference type="Gene3D" id="1.10.357.90">
    <property type="match status" value="1"/>
</dbReference>
<dbReference type="GO" id="GO:0003720">
    <property type="term" value="F:telomerase activity"/>
    <property type="evidence" value="ECO:0007669"/>
    <property type="project" value="InterPro"/>
</dbReference>
<dbReference type="Gene3D" id="1.10.132.70">
    <property type="match status" value="1"/>
</dbReference>
<evidence type="ECO:0000256" key="11">
    <source>
        <dbReference type="ARBA" id="ARBA00022918"/>
    </source>
</evidence>
<keyword evidence="5 18" id="KW-0808">Transferase</keyword>
<keyword evidence="21" id="KW-1185">Reference proteome</keyword>
<dbReference type="GO" id="GO:0042162">
    <property type="term" value="F:telomeric DNA binding"/>
    <property type="evidence" value="ECO:0007669"/>
    <property type="project" value="TreeGrafter"/>
</dbReference>
<dbReference type="Pfam" id="PF12009">
    <property type="entry name" value="Telomerase_RBD"/>
    <property type="match status" value="1"/>
</dbReference>
<keyword evidence="10 18" id="KW-0779">Telomere</keyword>
<dbReference type="OMA" id="SYKAVQW"/>
<evidence type="ECO:0000256" key="13">
    <source>
        <dbReference type="ARBA" id="ARBA00023274"/>
    </source>
</evidence>
<dbReference type="Gene3D" id="3.30.70.2630">
    <property type="match status" value="1"/>
</dbReference>
<evidence type="ECO:0000313" key="21">
    <source>
        <dbReference type="Proteomes" id="UP000264820"/>
    </source>
</evidence>
<dbReference type="SUPFAM" id="SSF56672">
    <property type="entry name" value="DNA/RNA polymerases"/>
    <property type="match status" value="1"/>
</dbReference>
<keyword evidence="12 18" id="KW-0539">Nucleus</keyword>
<dbReference type="Pfam" id="PF00078">
    <property type="entry name" value="RVT_1"/>
    <property type="match status" value="1"/>
</dbReference>
<comment type="function">
    <text evidence="16 18">Telomerase is a ribonucleoprotein enzyme essential for the replication of chromosome termini in most eukaryotes. It elongates telomeres. It is a reverse transcriptase that adds simple sequence repeats to chromosome ends by copying a template sequence within the RNA component of the enzyme.</text>
</comment>
<dbReference type="Proteomes" id="UP000264820">
    <property type="component" value="Unplaced"/>
</dbReference>
<dbReference type="InterPro" id="IPR021891">
    <property type="entry name" value="Telomerase_RBD"/>
</dbReference>
<dbReference type="GO" id="GO:0022616">
    <property type="term" value="P:DNA strand elongation"/>
    <property type="evidence" value="ECO:0007669"/>
    <property type="project" value="UniProtKB-ARBA"/>
</dbReference>
<keyword evidence="9" id="KW-0694">RNA-binding</keyword>
<dbReference type="GeneTree" id="ENSGT00390000018531"/>
<evidence type="ECO:0000256" key="17">
    <source>
        <dbReference type="ARBA" id="ARBA00061974"/>
    </source>
</evidence>
<comment type="similarity">
    <text evidence="1 18">Belongs to the reverse transcriptase family. Telomerase subfamily.</text>
</comment>
<accession>A0A3Q2XM27</accession>
<dbReference type="InterPro" id="IPR003545">
    <property type="entry name" value="Telomerase_RT"/>
</dbReference>
<dbReference type="InterPro" id="IPR049139">
    <property type="entry name" value="TERT_C"/>
</dbReference>
<keyword evidence="6 18" id="KW-0548">Nucleotidyltransferase</keyword>
<dbReference type="EC" id="2.7.7.49" evidence="2 18"/>
<evidence type="ECO:0000256" key="1">
    <source>
        <dbReference type="ARBA" id="ARBA00008001"/>
    </source>
</evidence>
<evidence type="ECO:0000256" key="2">
    <source>
        <dbReference type="ARBA" id="ARBA00012493"/>
    </source>
</evidence>
<dbReference type="FunFam" id="1.10.357.90:FF:000001">
    <property type="entry name" value="Telomerase reverse transcriptase"/>
    <property type="match status" value="1"/>
</dbReference>
<dbReference type="GO" id="GO:0000333">
    <property type="term" value="C:telomerase catalytic core complex"/>
    <property type="evidence" value="ECO:0007669"/>
    <property type="project" value="TreeGrafter"/>
</dbReference>
<dbReference type="PROSITE" id="PS50878">
    <property type="entry name" value="RT_POL"/>
    <property type="match status" value="1"/>
</dbReference>
<evidence type="ECO:0000256" key="4">
    <source>
        <dbReference type="ARBA" id="ARBA00022454"/>
    </source>
</evidence>
<evidence type="ECO:0000256" key="8">
    <source>
        <dbReference type="ARBA" id="ARBA00022842"/>
    </source>
</evidence>
<evidence type="ECO:0000256" key="3">
    <source>
        <dbReference type="ARBA" id="ARBA00016182"/>
    </source>
</evidence>
<dbReference type="GO" id="GO:0000781">
    <property type="term" value="C:chromosome, telomeric region"/>
    <property type="evidence" value="ECO:0007669"/>
    <property type="project" value="UniProtKB-SubCell"/>
</dbReference>
<dbReference type="GO" id="GO:0070034">
    <property type="term" value="F:telomerase RNA binding"/>
    <property type="evidence" value="ECO:0007669"/>
    <property type="project" value="UniProtKB-ARBA"/>
</dbReference>
<name>A0A3Q2XM27_HIPCM</name>
<evidence type="ECO:0000256" key="12">
    <source>
        <dbReference type="ARBA" id="ARBA00023242"/>
    </source>
</evidence>
<evidence type="ECO:0000313" key="20">
    <source>
        <dbReference type="Ensembl" id="ENSHCOP00000005022.1"/>
    </source>
</evidence>
<keyword evidence="8 18" id="KW-0460">Magnesium</keyword>
<evidence type="ECO:0000259" key="19">
    <source>
        <dbReference type="PROSITE" id="PS50878"/>
    </source>
</evidence>
<dbReference type="GO" id="GO:0007004">
    <property type="term" value="P:telomere maintenance via telomerase"/>
    <property type="evidence" value="ECO:0007669"/>
    <property type="project" value="TreeGrafter"/>
</dbReference>
<evidence type="ECO:0000256" key="18">
    <source>
        <dbReference type="RuleBase" id="RU365061"/>
    </source>
</evidence>
<dbReference type="FunFam" id="1.10.132.70:FF:000002">
    <property type="entry name" value="Telomerase reverse transcriptase"/>
    <property type="match status" value="1"/>
</dbReference>
<dbReference type="CDD" id="cd01648">
    <property type="entry name" value="TERT"/>
    <property type="match status" value="1"/>
</dbReference>
<dbReference type="PRINTS" id="PR01365">
    <property type="entry name" value="TELOMERASERT"/>
</dbReference>
<evidence type="ECO:0000256" key="6">
    <source>
        <dbReference type="ARBA" id="ARBA00022695"/>
    </source>
</evidence>
<dbReference type="STRING" id="109280.ENSHCOP00000005022"/>
<dbReference type="PANTHER" id="PTHR12066:SF0">
    <property type="entry name" value="TELOMERASE REVERSE TRANSCRIPTASE"/>
    <property type="match status" value="1"/>
</dbReference>
<evidence type="ECO:0000256" key="9">
    <source>
        <dbReference type="ARBA" id="ARBA00022884"/>
    </source>
</evidence>
<sequence>MSSADLSQVFDLVRSLYCHTQTLEEFTDRIVFQEGHKVVLVEQADSYAFKSFVGSLVVGYDDELQHVPSCHQVSTLSELLAFILNSLKRKKKHNILVRGYKLLCVDQQESDIDHFKFQGEVSQNVANIHTSDLWKKLALRLGTDITRHLLENCSIFVMVPPSCAFQVCGFPIYDKVYKPVVRSGFCLQTRFGTRCNTRSAKSRRAVSLKRGGFRAPYQKRKREIIEEDEEDTLRSGKRRRLAKAQEVKETVEKRQPVYFKPVEISGDVFQQTAETGTAPLETRPSWRSGIFPPLPPSQCFIRTMAFLYGCQGMNGFLLNRKKKSAAGSRRIQGPDLVRIIFFEGLAYLNGLERKTKKLPRRFFNMVHLFSQLLRQHRRYAYSRTLQRLCPLVRSDLPQGELSTLLPKHCRPHRVYLFVRECLCAVVPLELWGSLENRCHFLARVRGFLCSSKYEKISIAELMWKMKVNDCDWLKISKKGRIPPSELTYRTRVLGQLLAWLLDGYVVGLVRACFYATESVGQKNALRFYRQELWARLQELAFRDHLSVGHLKELTQAQADCLPKSTIIKHLRFIPKAVTMRPIMRVFGVDAQTRAFQRKICDLRDVLRACVRVSPSLLGSTVWGMTDIHKVLTTLVQAQQDNPEPLYFAKVDVSGAYESLPHDELLHVVSEALSLANEKSFNIRSYTSLWVDSFEGLRKSFVRRADFVTDEMGCSNMKGFLTALQRNDRAHHSIMVEQVGVASSDKILQFFTHMLTHSFVRFGKRTYRQLCGIPQGCSASTLLCCLCYGHMENALFQGMELAKGRLMRMVDDFLLITPSLSEAQNFLKVLFAGVSQYGLVVNPHKVVVNFELQEDLSSYAGIQTLASHCLFPWCGLLLDTSSLNVYNDYSSYSGLSLFQSLTLGTFQSAGEQMRRKLMRILKLKCHAVLLDLKTNTVTTVYSNIYKLVLLHAFRFHVCAQSLPFGQTVAKNPANFLRMVWDMAHYANKLFRQSNRGISTQMEAMELLFCLSFLLVLSQHRSLYKGMIPHLHKWKRSLESRLGDVQLARVRQAARPRIPVEFLTIRT</sequence>
<comment type="subcellular location">
    <subcellularLocation>
        <location evidence="18">Nucleus</location>
    </subcellularLocation>
    <subcellularLocation>
        <location evidence="18">Chromosome</location>
        <location evidence="18">Telomere</location>
    </subcellularLocation>
</comment>
<dbReference type="AlphaFoldDB" id="A0A3Q2XM27"/>
<comment type="catalytic activity">
    <reaction evidence="15 18">
        <text>DNA(n) + a 2'-deoxyribonucleoside 5'-triphosphate = DNA(n+1) + diphosphate</text>
        <dbReference type="Rhea" id="RHEA:22508"/>
        <dbReference type="Rhea" id="RHEA-COMP:17339"/>
        <dbReference type="Rhea" id="RHEA-COMP:17340"/>
        <dbReference type="ChEBI" id="CHEBI:33019"/>
        <dbReference type="ChEBI" id="CHEBI:61560"/>
        <dbReference type="ChEBI" id="CHEBI:173112"/>
        <dbReference type="EC" id="2.7.7.49"/>
    </reaction>
</comment>
<dbReference type="SMART" id="SM00975">
    <property type="entry name" value="Telomerase_RBD"/>
    <property type="match status" value="1"/>
</dbReference>
<comment type="subunit">
    <text evidence="17">Catalytic subunit of the telomerase holoenzyme complex composed minimally of TERT and the telomerase RNA template component (TERC).</text>
</comment>
<keyword evidence="4 18" id="KW-0158">Chromosome</keyword>
<evidence type="ECO:0000256" key="14">
    <source>
        <dbReference type="ARBA" id="ARBA00032044"/>
    </source>
</evidence>
<dbReference type="InterPro" id="IPR043502">
    <property type="entry name" value="DNA/RNA_pol_sf"/>
</dbReference>
<evidence type="ECO:0000256" key="15">
    <source>
        <dbReference type="ARBA" id="ARBA00048173"/>
    </source>
</evidence>
<dbReference type="PANTHER" id="PTHR12066">
    <property type="entry name" value="TELOMERASE REVERSE TRANSCRIPTASE"/>
    <property type="match status" value="1"/>
</dbReference>
<organism evidence="20 21">
    <name type="scientific">Hippocampus comes</name>
    <name type="common">Tiger tail seahorse</name>
    <dbReference type="NCBI Taxonomy" id="109280"/>
    <lineage>
        <taxon>Eukaryota</taxon>
        <taxon>Metazoa</taxon>
        <taxon>Chordata</taxon>
        <taxon>Craniata</taxon>
        <taxon>Vertebrata</taxon>
        <taxon>Euteleostomi</taxon>
        <taxon>Actinopterygii</taxon>
        <taxon>Neopterygii</taxon>
        <taxon>Teleostei</taxon>
        <taxon>Neoteleostei</taxon>
        <taxon>Acanthomorphata</taxon>
        <taxon>Syngnathiaria</taxon>
        <taxon>Syngnathiformes</taxon>
        <taxon>Syngnathoidei</taxon>
        <taxon>Syngnathidae</taxon>
        <taxon>Hippocampus</taxon>
    </lineage>
</organism>
<reference evidence="20" key="1">
    <citation type="submission" date="2025-08" db="UniProtKB">
        <authorList>
            <consortium name="Ensembl"/>
        </authorList>
    </citation>
    <scope>IDENTIFICATION</scope>
</reference>
<reference evidence="20" key="2">
    <citation type="submission" date="2025-09" db="UniProtKB">
        <authorList>
            <consortium name="Ensembl"/>
        </authorList>
    </citation>
    <scope>IDENTIFICATION</scope>
</reference>
<proteinExistence type="inferred from homology"/>
<dbReference type="Pfam" id="PF21399">
    <property type="entry name" value="TERT_C"/>
    <property type="match status" value="1"/>
</dbReference>
<keyword evidence="11 18" id="KW-0695">RNA-directed DNA polymerase</keyword>
<protein>
    <recommendedName>
        <fullName evidence="3 18">Telomerase reverse transcriptase</fullName>
        <ecNumber evidence="2 18">2.7.7.49</ecNumber>
    </recommendedName>
    <alternativeName>
        <fullName evidence="14 18">Telomerase catalytic subunit</fullName>
    </alternativeName>
</protein>
<evidence type="ECO:0000256" key="10">
    <source>
        <dbReference type="ARBA" id="ARBA00022895"/>
    </source>
</evidence>
<feature type="domain" description="Reverse transcriptase" evidence="19">
    <location>
        <begin position="554"/>
        <end position="877"/>
    </location>
</feature>
<keyword evidence="7 18" id="KW-0479">Metal-binding</keyword>
<keyword evidence="13" id="KW-0687">Ribonucleoprotein</keyword>
<dbReference type="Ensembl" id="ENSHCOT00000006067.1">
    <property type="protein sequence ID" value="ENSHCOP00000005022.1"/>
    <property type="gene ID" value="ENSHCOG00000006623.1"/>
</dbReference>
<dbReference type="InterPro" id="IPR000477">
    <property type="entry name" value="RT_dom"/>
</dbReference>
<evidence type="ECO:0000256" key="7">
    <source>
        <dbReference type="ARBA" id="ARBA00022723"/>
    </source>
</evidence>
<evidence type="ECO:0000256" key="5">
    <source>
        <dbReference type="ARBA" id="ARBA00022679"/>
    </source>
</evidence>